<evidence type="ECO:0000313" key="3">
    <source>
        <dbReference type="EMBL" id="SFC77743.1"/>
    </source>
</evidence>
<evidence type="ECO:0000256" key="1">
    <source>
        <dbReference type="ARBA" id="ARBA00004328"/>
    </source>
</evidence>
<organism evidence="3 4">
    <name type="scientific">Tropicimonas isoalkanivorans</name>
    <dbReference type="NCBI Taxonomy" id="441112"/>
    <lineage>
        <taxon>Bacteria</taxon>
        <taxon>Pseudomonadati</taxon>
        <taxon>Pseudomonadota</taxon>
        <taxon>Alphaproteobacteria</taxon>
        <taxon>Rhodobacterales</taxon>
        <taxon>Roseobacteraceae</taxon>
        <taxon>Tropicimonas</taxon>
    </lineage>
</organism>
<dbReference type="Pfam" id="PF05065">
    <property type="entry name" value="Phage_capsid"/>
    <property type="match status" value="1"/>
</dbReference>
<dbReference type="Proteomes" id="UP000198728">
    <property type="component" value="Unassembled WGS sequence"/>
</dbReference>
<evidence type="ECO:0000313" key="4">
    <source>
        <dbReference type="Proteomes" id="UP000198728"/>
    </source>
</evidence>
<dbReference type="InterPro" id="IPR054612">
    <property type="entry name" value="Phage_capsid-like_C"/>
</dbReference>
<proteinExistence type="predicted"/>
<name>A0A1I1M566_9RHOB</name>
<accession>A0A1I1M566</accession>
<dbReference type="InterPro" id="IPR024455">
    <property type="entry name" value="Phage_capsid"/>
</dbReference>
<sequence>MTTETEYAAELGAAVTEMKQAAGVVTELKTTVEGLSERLAGIEQKTDKGATDVENLGKGLDLIQKKTERLGGQPTAHSAPREEFKQFAAFVSKGTPMETKGINEQLPGNEGRHALPLEIGSWVQDQLVEINPLRSLAQRVTVSSPQFRHLVNIKGATSAWGEEIDTRNQTETPELAKIEPTMFEHYAYAEITQWAARDLFDGRSEQWLQQNIIEEFARSEGEKFINGTGTKEPYGLLNAPFAYDDDDTRAFGTFKALASGPAISMADNLVNMVYDLAASYRRNGTWLMNSATAGTIRKMKDSDGRYLWTDSLVQGQPATLLGYPVAIVEEMPDTVNGQTPIAFGDIKRAYIIADLQGLYVVRDEITKPGWIKLYMFRRLAGHVTDTKAMRLMEIVE</sequence>
<dbReference type="AlphaFoldDB" id="A0A1I1M566"/>
<keyword evidence="4" id="KW-1185">Reference proteome</keyword>
<dbReference type="SUPFAM" id="SSF56563">
    <property type="entry name" value="Major capsid protein gp5"/>
    <property type="match status" value="1"/>
</dbReference>
<dbReference type="NCBIfam" id="TIGR01554">
    <property type="entry name" value="major_cap_HK97"/>
    <property type="match status" value="1"/>
</dbReference>
<feature type="domain" description="Phage capsid-like C-terminal" evidence="2">
    <location>
        <begin position="117"/>
        <end position="393"/>
    </location>
</feature>
<comment type="subcellular location">
    <subcellularLocation>
        <location evidence="1">Virion</location>
    </subcellularLocation>
</comment>
<dbReference type="Gene3D" id="3.30.2320.10">
    <property type="entry name" value="hypothetical protein PF0899 domain"/>
    <property type="match status" value="1"/>
</dbReference>
<dbReference type="RefSeq" id="WP_177208362.1">
    <property type="nucleotide sequence ID" value="NZ_FOLG01000009.1"/>
</dbReference>
<reference evidence="3 4" key="1">
    <citation type="submission" date="2016-10" db="EMBL/GenBank/DDBJ databases">
        <authorList>
            <person name="de Groot N.N."/>
        </authorList>
    </citation>
    <scope>NUCLEOTIDE SEQUENCE [LARGE SCALE GENOMIC DNA]</scope>
    <source>
        <strain evidence="3 4">DSM 19548</strain>
    </source>
</reference>
<protein>
    <submittedName>
        <fullName evidence="3">Phage major capsid protein, HK97 family</fullName>
    </submittedName>
</protein>
<dbReference type="EMBL" id="FOLG01000009">
    <property type="protein sequence ID" value="SFC77743.1"/>
    <property type="molecule type" value="Genomic_DNA"/>
</dbReference>
<evidence type="ECO:0000259" key="2">
    <source>
        <dbReference type="Pfam" id="PF05065"/>
    </source>
</evidence>
<dbReference type="STRING" id="441112.SAMN04488094_10961"/>
<gene>
    <name evidence="3" type="ORF">SAMN04488094_10961</name>
</gene>